<reference evidence="2 3" key="1">
    <citation type="submission" date="2020-02" db="EMBL/GenBank/DDBJ databases">
        <authorList>
            <person name="Hogendoorn C."/>
        </authorList>
    </citation>
    <scope>NUCLEOTIDE SEQUENCE [LARGE SCALE GENOMIC DNA]</scope>
    <source>
        <strain evidence="2">R501</strain>
    </source>
</reference>
<evidence type="ECO:0000313" key="3">
    <source>
        <dbReference type="Proteomes" id="UP000503399"/>
    </source>
</evidence>
<keyword evidence="3" id="KW-1185">Reference proteome</keyword>
<feature type="region of interest" description="Disordered" evidence="1">
    <location>
        <begin position="136"/>
        <end position="160"/>
    </location>
</feature>
<sequence length="160" mass="17769">MIAPLHPDAGVTPRIRLWWETPPKPRCDAVFRRDPRPPRHGGNDRWVDSHSRGQRFDTSRAHHMNPVSGKGGGVLFFPADPASTLNAPTNARRTYGMRSRSSRTGILIGTPAATGRNRAGLHPWLRPTIRQALQSGQAQHGLGLQACGPPRRRPRAHRPR</sequence>
<feature type="compositionally biased region" description="Basic residues" evidence="1">
    <location>
        <begin position="150"/>
        <end position="160"/>
    </location>
</feature>
<dbReference type="EMBL" id="LR778114">
    <property type="protein sequence ID" value="CAB1129595.1"/>
    <property type="molecule type" value="Genomic_DNA"/>
</dbReference>
<dbReference type="Proteomes" id="UP000503399">
    <property type="component" value="Chromosome"/>
</dbReference>
<protein>
    <submittedName>
        <fullName evidence="2">Uncharacterized protein</fullName>
    </submittedName>
</protein>
<organism evidence="2 3">
    <name type="scientific">Candidatus Hydrogenisulfobacillus filiaventi</name>
    <dbReference type="NCBI Taxonomy" id="2707344"/>
    <lineage>
        <taxon>Bacteria</taxon>
        <taxon>Bacillati</taxon>
        <taxon>Bacillota</taxon>
        <taxon>Clostridia</taxon>
        <taxon>Eubacteriales</taxon>
        <taxon>Clostridiales Family XVII. Incertae Sedis</taxon>
        <taxon>Candidatus Hydrogenisulfobacillus</taxon>
    </lineage>
</organism>
<accession>A0A6F8ZIP1</accession>
<evidence type="ECO:0000256" key="1">
    <source>
        <dbReference type="SAM" id="MobiDB-lite"/>
    </source>
</evidence>
<feature type="region of interest" description="Disordered" evidence="1">
    <location>
        <begin position="29"/>
        <end position="51"/>
    </location>
</feature>
<proteinExistence type="predicted"/>
<name>A0A6F8ZIP1_9FIRM</name>
<gene>
    <name evidence="2" type="ORF">R50_2098</name>
</gene>
<dbReference type="AlphaFoldDB" id="A0A6F8ZIP1"/>
<dbReference type="KEGG" id="hfv:R50_2098"/>
<evidence type="ECO:0000313" key="2">
    <source>
        <dbReference type="EMBL" id="CAB1129595.1"/>
    </source>
</evidence>